<dbReference type="InterPro" id="IPR000700">
    <property type="entry name" value="PAS-assoc_C"/>
</dbReference>
<evidence type="ECO:0000256" key="14">
    <source>
        <dbReference type="ARBA" id="ARBA00023012"/>
    </source>
</evidence>
<dbReference type="InterPro" id="IPR004358">
    <property type="entry name" value="Sig_transdc_His_kin-like_C"/>
</dbReference>
<dbReference type="Gene3D" id="3.40.50.2300">
    <property type="match status" value="1"/>
</dbReference>
<dbReference type="SUPFAM" id="SSF55785">
    <property type="entry name" value="PYP-like sensor domain (PAS domain)"/>
    <property type="match status" value="7"/>
</dbReference>
<evidence type="ECO:0000256" key="8">
    <source>
        <dbReference type="ARBA" id="ARBA00022692"/>
    </source>
</evidence>
<dbReference type="Gene3D" id="3.30.450.350">
    <property type="entry name" value="CHASE domain"/>
    <property type="match status" value="1"/>
</dbReference>
<dbReference type="SMART" id="SM00448">
    <property type="entry name" value="REC"/>
    <property type="match status" value="1"/>
</dbReference>
<comment type="subcellular location">
    <subcellularLocation>
        <location evidence="2">Cell inner membrane</location>
        <topology evidence="2">Multi-pass membrane protein</topology>
    </subcellularLocation>
</comment>
<dbReference type="Pfam" id="PF01627">
    <property type="entry name" value="Hpt"/>
    <property type="match status" value="1"/>
</dbReference>
<keyword evidence="18" id="KW-0175">Coiled coil</keyword>
<comment type="caution">
    <text evidence="26">The sequence shown here is derived from an EMBL/GenBank/DDBJ whole genome shotgun (WGS) entry which is preliminary data.</text>
</comment>
<keyword evidence="27" id="KW-1185">Reference proteome</keyword>
<dbReference type="Pfam" id="PF08447">
    <property type="entry name" value="PAS_3"/>
    <property type="match status" value="3"/>
</dbReference>
<evidence type="ECO:0000259" key="24">
    <source>
        <dbReference type="PROSITE" id="PS50839"/>
    </source>
</evidence>
<dbReference type="GO" id="GO:0005886">
    <property type="term" value="C:plasma membrane"/>
    <property type="evidence" value="ECO:0007669"/>
    <property type="project" value="UniProtKB-SubCell"/>
</dbReference>
<keyword evidence="4" id="KW-1003">Cell membrane</keyword>
<dbReference type="SUPFAM" id="SSF55874">
    <property type="entry name" value="ATPase domain of HSP90 chaperone/DNA topoisomerase II/histidine kinase"/>
    <property type="match status" value="1"/>
</dbReference>
<feature type="transmembrane region" description="Helical" evidence="19">
    <location>
        <begin position="12"/>
        <end position="30"/>
    </location>
</feature>
<feature type="domain" description="HPt" evidence="25">
    <location>
        <begin position="1682"/>
        <end position="1773"/>
    </location>
</feature>
<dbReference type="InterPro" id="IPR042240">
    <property type="entry name" value="CHASE_sf"/>
</dbReference>
<gene>
    <name evidence="26" type="ORF">G3446_12395</name>
</gene>
<dbReference type="Pfam" id="PF00072">
    <property type="entry name" value="Response_reg"/>
    <property type="match status" value="1"/>
</dbReference>
<feature type="modified residue" description="Phosphohistidine" evidence="16">
    <location>
        <position position="1721"/>
    </location>
</feature>
<dbReference type="Proteomes" id="UP000483379">
    <property type="component" value="Unassembled WGS sequence"/>
</dbReference>
<evidence type="ECO:0000259" key="20">
    <source>
        <dbReference type="PROSITE" id="PS50109"/>
    </source>
</evidence>
<dbReference type="EC" id="2.7.13.3" evidence="3"/>
<dbReference type="PROSITE" id="PS50112">
    <property type="entry name" value="PAS"/>
    <property type="match status" value="6"/>
</dbReference>
<dbReference type="SUPFAM" id="SSF52172">
    <property type="entry name" value="CheY-like"/>
    <property type="match status" value="1"/>
</dbReference>
<evidence type="ECO:0000259" key="23">
    <source>
        <dbReference type="PROSITE" id="PS50113"/>
    </source>
</evidence>
<dbReference type="EMBL" id="JAAIJQ010000032">
    <property type="protein sequence ID" value="NEV62680.1"/>
    <property type="molecule type" value="Genomic_DNA"/>
</dbReference>
<feature type="domain" description="PAS" evidence="22">
    <location>
        <begin position="742"/>
        <end position="816"/>
    </location>
</feature>
<keyword evidence="14" id="KW-0902">Two-component regulatory system</keyword>
<dbReference type="PANTHER" id="PTHR43047">
    <property type="entry name" value="TWO-COMPONENT HISTIDINE PROTEIN KINASE"/>
    <property type="match status" value="1"/>
</dbReference>
<evidence type="ECO:0000313" key="26">
    <source>
        <dbReference type="EMBL" id="NEV62680.1"/>
    </source>
</evidence>
<keyword evidence="5" id="KW-0997">Cell inner membrane</keyword>
<keyword evidence="12" id="KW-0067">ATP-binding</keyword>
<dbReference type="SUPFAM" id="SSF47226">
    <property type="entry name" value="Histidine-containing phosphotransfer domain, HPT domain"/>
    <property type="match status" value="1"/>
</dbReference>
<dbReference type="Gene3D" id="3.30.450.20">
    <property type="entry name" value="PAS domain"/>
    <property type="match status" value="7"/>
</dbReference>
<feature type="domain" description="Histidine kinase" evidence="20">
    <location>
        <begin position="1279"/>
        <end position="1500"/>
    </location>
</feature>
<keyword evidence="8 19" id="KW-0812">Transmembrane</keyword>
<dbReference type="SMART" id="SM00387">
    <property type="entry name" value="HATPase_c"/>
    <property type="match status" value="1"/>
</dbReference>
<feature type="domain" description="PAS" evidence="22">
    <location>
        <begin position="1137"/>
        <end position="1192"/>
    </location>
</feature>
<dbReference type="Gene3D" id="2.10.70.100">
    <property type="match status" value="2"/>
</dbReference>
<dbReference type="PRINTS" id="PR00344">
    <property type="entry name" value="BCTRLSENSOR"/>
</dbReference>
<feature type="domain" description="PAC" evidence="23">
    <location>
        <begin position="946"/>
        <end position="998"/>
    </location>
</feature>
<evidence type="ECO:0000256" key="6">
    <source>
        <dbReference type="ARBA" id="ARBA00022553"/>
    </source>
</evidence>
<evidence type="ECO:0000259" key="22">
    <source>
        <dbReference type="PROSITE" id="PS50112"/>
    </source>
</evidence>
<dbReference type="InterPro" id="IPR001789">
    <property type="entry name" value="Sig_transdc_resp-reg_receiver"/>
</dbReference>
<evidence type="ECO:0000256" key="9">
    <source>
        <dbReference type="ARBA" id="ARBA00022737"/>
    </source>
</evidence>
<dbReference type="InterPro" id="IPR011006">
    <property type="entry name" value="CheY-like_superfamily"/>
</dbReference>
<dbReference type="InterPro" id="IPR006189">
    <property type="entry name" value="CHASE_dom"/>
</dbReference>
<dbReference type="InterPro" id="IPR003594">
    <property type="entry name" value="HATPase_dom"/>
</dbReference>
<sequence length="1861" mass="206120">MRWRPRSARPELMVLTIGLILSIGLSWLAWRWELRAWETEVQDRVEVYAETLRSGLQHLVEDAAVLAHFYAASDEIAAETFSRFVRPFLSRHPMLQAMEWAPRVSDRERARFEAMARAEGLADFAIREQRDGRLQPARPRQAYFPVLRVEPLLGNEPAIGFDLASEPSRRAALQAACASGQPTATAPLTLVQETGRQRGVVLFAPHYSRALQEIPAAERCRHLLGFAVVVLRLGDVVETLLAQMPDRGLDLLLYDAMPPGDAGLLYAADSDLPAVQQPTTPPTSAPASQATHVVAFDLAGRRLLLQGTSARAFPATVVNPPAVLLLCLLITAASSALVRARRQAAQTRRSSEERMRLATDAAELGLWDWDLTTGRVVWSGHHERLWGFEQGQFDGSVAGFASRLHPDDRPRVKDALARSQAQGLRFSEEFRVIWPDGSVRWILGRGETFRDTAGRGVRMAGTAMEITARKQAEASLQERKERLRLLIEHAPAALAMLDRDMRYLACSRRWRTDYGLTQAELIGHSHYEDLPEIPEAWKKIHQRGLAGETIRSDGEPFTRADGRVQWIRWEVCPWHDASGAVAGIGLFTEDITALKEAELHLRRYQQIVENSNENLAFLDRGLRFQVANPAYAALSQSAPEELRGRHLSDVVGEELFARIAPELEAALAGEHRHFSFETLAPEGRRHSFEVDYEPFWLDGEVAGLVVSLHDVTEAREAQHALEVERAQLEERVAAGTAELRRSEAKLRTIFDLLPIGISITDPNGQLVDCNQAAERLLGLTRDEHVQRTYDPPEWELVRPDGSPMPAEEYASALALHQGRRVRDVEMGIVHPQGVVWLSVSAMPTRHPEYGVVIAFVDITERKRAETQLRALTERLQLATEAGGVGVWEWETGSDRLIWDERMYALYGLRETEFQGAYSAWTQGLHPEDAAKAQADLEQALTDDTPFSSEFRVRWPDGTVRWIAAFGKVLRDAGGRPERVIGVNWDITAHKDAEAAQKAIERTLDRERQRLQNVIDGTRVGTWEWNVQTGALTLNARWAEIVGYRLGELEPISIKTWLELAHPDDLVVSDQRLKAHFSKQTPFYESEARMRHKDGHWVWVAGRGTVTTWTADGQPRLMSGTHQDITERKATEAALLASEARARAIIDASPIPFAINEASERITYLNPAFTRTFGYTLDDIPTREQWWPLAYPDPNYRRWVMAAWLGRLEQSALTGEPFVPLEVKIHTKNGHRLTVLTSATELGDSFEDLHLVSLYDVTELQEAREQAELAAKAKTTFLAHMSHEIRTPMNGILGLAEIALHRRLAPEVREDLSQIRHSANSLLGILNDILDQAKIDAGQLRLEVTLFDLEALMETLRALFEESAAAKGLTLRIAAEPGVPRILHGDALRLQQVLSNLLSNAIKFTERGSVELHVGLLDAEDSWVVLRWSVQDTGIGIDAPTMARLFQPFSQGDDSIARRFGGTGLGLSISRDLIGLMGGRLEPASRPGQGSEFAFELRLQRGPDIPIAEKAPPAPGQSYRGARILVAEDQAINRRVIGDMLRIIGAEHSLARDGAEALEMLAEGGYDAVLMDIQMPRMDGLTATRKLRENRTWTGLPVIALTAGVTEAEREQIAAAGLNDLLPKPVTLEALRTMLGRWLLERSVAEGQTAAAASTATDSEAPPAGDSRLAGFDLAPLAQIAGGARQVTERLRQFADTVRDDSEIIGGALADGEKEKAAQMLHRLKGLAGTVGATHLFAATAALETALQQELDPQTALARFRAAHAAALDRIAALPPPCEPAASTPELGSPQAVAPLAEEIHDRLTDGLFVPADLLAALEAALPSDNRPLSLAIKRRLQHFDYHAAEQLLKPLRRPGQQDSEA</sequence>
<evidence type="ECO:0000256" key="16">
    <source>
        <dbReference type="PROSITE-ProRule" id="PRU00110"/>
    </source>
</evidence>
<keyword evidence="11" id="KW-0418">Kinase</keyword>
<protein>
    <recommendedName>
        <fullName evidence="3">histidine kinase</fullName>
        <ecNumber evidence="3">2.7.13.3</ecNumber>
    </recommendedName>
</protein>
<evidence type="ECO:0000256" key="2">
    <source>
        <dbReference type="ARBA" id="ARBA00004429"/>
    </source>
</evidence>
<feature type="modified residue" description="4-aspartylphosphate" evidence="17">
    <location>
        <position position="1571"/>
    </location>
</feature>
<dbReference type="GO" id="GO:0000155">
    <property type="term" value="F:phosphorelay sensor kinase activity"/>
    <property type="evidence" value="ECO:0007669"/>
    <property type="project" value="InterPro"/>
</dbReference>
<dbReference type="InterPro" id="IPR013656">
    <property type="entry name" value="PAS_4"/>
</dbReference>
<dbReference type="SMART" id="SM01079">
    <property type="entry name" value="CHASE"/>
    <property type="match status" value="1"/>
</dbReference>
<feature type="domain" description="PAC" evidence="23">
    <location>
        <begin position="551"/>
        <end position="603"/>
    </location>
</feature>
<organism evidence="26 27">
    <name type="scientific">Thiorhodococcus minor</name>
    <dbReference type="NCBI Taxonomy" id="57489"/>
    <lineage>
        <taxon>Bacteria</taxon>
        <taxon>Pseudomonadati</taxon>
        <taxon>Pseudomonadota</taxon>
        <taxon>Gammaproteobacteria</taxon>
        <taxon>Chromatiales</taxon>
        <taxon>Chromatiaceae</taxon>
        <taxon>Thiorhodococcus</taxon>
    </lineage>
</organism>
<dbReference type="Pfam" id="PF02518">
    <property type="entry name" value="HATPase_c"/>
    <property type="match status" value="1"/>
</dbReference>
<dbReference type="InterPro" id="IPR036890">
    <property type="entry name" value="HATPase_C_sf"/>
</dbReference>
<dbReference type="PROSITE" id="PS50894">
    <property type="entry name" value="HPT"/>
    <property type="match status" value="1"/>
</dbReference>
<evidence type="ECO:0000259" key="21">
    <source>
        <dbReference type="PROSITE" id="PS50110"/>
    </source>
</evidence>
<dbReference type="Pfam" id="PF08448">
    <property type="entry name" value="PAS_4"/>
    <property type="match status" value="3"/>
</dbReference>
<keyword evidence="7" id="KW-0808">Transferase</keyword>
<evidence type="ECO:0000256" key="15">
    <source>
        <dbReference type="ARBA" id="ARBA00023136"/>
    </source>
</evidence>
<dbReference type="Gene3D" id="1.10.287.130">
    <property type="match status" value="1"/>
</dbReference>
<dbReference type="FunFam" id="3.30.565.10:FF:000010">
    <property type="entry name" value="Sensor histidine kinase RcsC"/>
    <property type="match status" value="1"/>
</dbReference>
<accession>A0A6M0JYV7</accession>
<evidence type="ECO:0000256" key="19">
    <source>
        <dbReference type="SAM" id="Phobius"/>
    </source>
</evidence>
<feature type="domain" description="Response regulatory" evidence="21">
    <location>
        <begin position="1522"/>
        <end position="1638"/>
    </location>
</feature>
<feature type="domain" description="PAC" evidence="23">
    <location>
        <begin position="426"/>
        <end position="478"/>
    </location>
</feature>
<name>A0A6M0JYV7_9GAMM</name>
<dbReference type="InterPro" id="IPR035965">
    <property type="entry name" value="PAS-like_dom_sf"/>
</dbReference>
<dbReference type="CDD" id="cd00130">
    <property type="entry name" value="PAS"/>
    <property type="match status" value="7"/>
</dbReference>
<dbReference type="PROSITE" id="PS50839">
    <property type="entry name" value="CHASE"/>
    <property type="match status" value="1"/>
</dbReference>
<evidence type="ECO:0000256" key="4">
    <source>
        <dbReference type="ARBA" id="ARBA00022475"/>
    </source>
</evidence>
<dbReference type="FunFam" id="2.10.70.100:FF:000001">
    <property type="entry name" value="Sensory transduction histidine kinase"/>
    <property type="match status" value="1"/>
</dbReference>
<dbReference type="SMART" id="SM00388">
    <property type="entry name" value="HisKA"/>
    <property type="match status" value="1"/>
</dbReference>
<dbReference type="PROSITE" id="PS50110">
    <property type="entry name" value="RESPONSE_REGULATORY"/>
    <property type="match status" value="1"/>
</dbReference>
<feature type="domain" description="CHASE" evidence="24">
    <location>
        <begin position="72"/>
        <end position="255"/>
    </location>
</feature>
<dbReference type="InterPro" id="IPR005467">
    <property type="entry name" value="His_kinase_dom"/>
</dbReference>
<reference evidence="26 27" key="1">
    <citation type="submission" date="2020-02" db="EMBL/GenBank/DDBJ databases">
        <title>Genome sequences of Thiorhodococcus mannitoliphagus and Thiorhodococcus minor, purple sulfur photosynthetic bacteria in the gammaproteobacterial family, Chromatiaceae.</title>
        <authorList>
            <person name="Aviles F.A."/>
            <person name="Meyer T.E."/>
            <person name="Kyndt J.A."/>
        </authorList>
    </citation>
    <scope>NUCLEOTIDE SEQUENCE [LARGE SCALE GENOMIC DNA]</scope>
    <source>
        <strain evidence="26 27">DSM 11518</strain>
    </source>
</reference>
<feature type="coiled-coil region" evidence="18">
    <location>
        <begin position="711"/>
        <end position="745"/>
    </location>
</feature>
<dbReference type="Gene3D" id="3.30.565.10">
    <property type="entry name" value="Histidine kinase-like ATPase, C-terminal domain"/>
    <property type="match status" value="1"/>
</dbReference>
<dbReference type="InterPro" id="IPR008207">
    <property type="entry name" value="Sig_transdc_His_kin_Hpt_dom"/>
</dbReference>
<evidence type="ECO:0000256" key="7">
    <source>
        <dbReference type="ARBA" id="ARBA00022679"/>
    </source>
</evidence>
<dbReference type="GO" id="GO:0000166">
    <property type="term" value="F:nucleotide binding"/>
    <property type="evidence" value="ECO:0007669"/>
    <property type="project" value="UniProtKB-KW"/>
</dbReference>
<evidence type="ECO:0000256" key="13">
    <source>
        <dbReference type="ARBA" id="ARBA00022989"/>
    </source>
</evidence>
<dbReference type="NCBIfam" id="TIGR00229">
    <property type="entry name" value="sensory_box"/>
    <property type="match status" value="7"/>
</dbReference>
<dbReference type="PROSITE" id="PS50109">
    <property type="entry name" value="HIS_KIN"/>
    <property type="match status" value="1"/>
</dbReference>
<keyword evidence="10" id="KW-0547">Nucleotide-binding</keyword>
<dbReference type="PROSITE" id="PS50113">
    <property type="entry name" value="PAC"/>
    <property type="match status" value="4"/>
</dbReference>
<comment type="catalytic activity">
    <reaction evidence="1">
        <text>ATP + protein L-histidine = ADP + protein N-phospho-L-histidine.</text>
        <dbReference type="EC" id="2.7.13.3"/>
    </reaction>
</comment>
<feature type="domain" description="PAS" evidence="22">
    <location>
        <begin position="898"/>
        <end position="943"/>
    </location>
</feature>
<evidence type="ECO:0000256" key="3">
    <source>
        <dbReference type="ARBA" id="ARBA00012438"/>
    </source>
</evidence>
<feature type="domain" description="PAC" evidence="23">
    <location>
        <begin position="1083"/>
        <end position="1136"/>
    </location>
</feature>
<dbReference type="CDD" id="cd00082">
    <property type="entry name" value="HisKA"/>
    <property type="match status" value="1"/>
</dbReference>
<dbReference type="PANTHER" id="PTHR43047:SF64">
    <property type="entry name" value="HISTIDINE KINASE CONTAINING CHEY-HOMOLOGOUS RECEIVER DOMAIN AND PAS DOMAIN-RELATED"/>
    <property type="match status" value="1"/>
</dbReference>
<dbReference type="Pfam" id="PF00512">
    <property type="entry name" value="HisKA"/>
    <property type="match status" value="1"/>
</dbReference>
<evidence type="ECO:0000256" key="12">
    <source>
        <dbReference type="ARBA" id="ARBA00022840"/>
    </source>
</evidence>
<evidence type="ECO:0000256" key="18">
    <source>
        <dbReference type="SAM" id="Coils"/>
    </source>
</evidence>
<dbReference type="CDD" id="cd16922">
    <property type="entry name" value="HATPase_EvgS-ArcB-TorS-like"/>
    <property type="match status" value="1"/>
</dbReference>
<evidence type="ECO:0000256" key="1">
    <source>
        <dbReference type="ARBA" id="ARBA00000085"/>
    </source>
</evidence>
<dbReference type="InterPro" id="IPR036641">
    <property type="entry name" value="HPT_dom_sf"/>
</dbReference>
<dbReference type="InterPro" id="IPR013655">
    <property type="entry name" value="PAS_fold_3"/>
</dbReference>
<dbReference type="SMART" id="SM00091">
    <property type="entry name" value="PAS"/>
    <property type="match status" value="7"/>
</dbReference>
<evidence type="ECO:0000256" key="5">
    <source>
        <dbReference type="ARBA" id="ARBA00022519"/>
    </source>
</evidence>
<feature type="domain" description="PAS" evidence="22">
    <location>
        <begin position="351"/>
        <end position="423"/>
    </location>
</feature>
<proteinExistence type="predicted"/>
<dbReference type="InterPro" id="IPR003661">
    <property type="entry name" value="HisK_dim/P_dom"/>
</dbReference>
<evidence type="ECO:0000313" key="27">
    <source>
        <dbReference type="Proteomes" id="UP000483379"/>
    </source>
</evidence>
<dbReference type="Pfam" id="PF03924">
    <property type="entry name" value="CHASE"/>
    <property type="match status" value="1"/>
</dbReference>
<keyword evidence="6 17" id="KW-0597">Phosphoprotein</keyword>
<dbReference type="SMART" id="SM00086">
    <property type="entry name" value="PAC"/>
    <property type="match status" value="7"/>
</dbReference>
<dbReference type="SUPFAM" id="SSF47384">
    <property type="entry name" value="Homodimeric domain of signal transducing histidine kinase"/>
    <property type="match status" value="1"/>
</dbReference>
<dbReference type="Pfam" id="PF13188">
    <property type="entry name" value="PAS_8"/>
    <property type="match status" value="1"/>
</dbReference>
<dbReference type="InterPro" id="IPR036097">
    <property type="entry name" value="HisK_dim/P_sf"/>
</dbReference>
<dbReference type="InterPro" id="IPR001610">
    <property type="entry name" value="PAC"/>
</dbReference>
<evidence type="ECO:0000256" key="11">
    <source>
        <dbReference type="ARBA" id="ARBA00022777"/>
    </source>
</evidence>
<feature type="domain" description="PAS" evidence="22">
    <location>
        <begin position="600"/>
        <end position="670"/>
    </location>
</feature>
<dbReference type="RefSeq" id="WP_164453148.1">
    <property type="nucleotide sequence ID" value="NZ_JAAIJQ010000032.1"/>
</dbReference>
<dbReference type="InterPro" id="IPR000014">
    <property type="entry name" value="PAS"/>
</dbReference>
<dbReference type="Gene3D" id="1.20.120.160">
    <property type="entry name" value="HPT domain"/>
    <property type="match status" value="1"/>
</dbReference>
<evidence type="ECO:0000256" key="17">
    <source>
        <dbReference type="PROSITE-ProRule" id="PRU00169"/>
    </source>
</evidence>
<feature type="domain" description="PAS" evidence="22">
    <location>
        <begin position="479"/>
        <end position="530"/>
    </location>
</feature>
<evidence type="ECO:0000259" key="25">
    <source>
        <dbReference type="PROSITE" id="PS50894"/>
    </source>
</evidence>
<dbReference type="CDD" id="cd17546">
    <property type="entry name" value="REC_hyHK_CKI1_RcsC-like"/>
    <property type="match status" value="1"/>
</dbReference>
<keyword evidence="15 19" id="KW-0472">Membrane</keyword>
<keyword evidence="9" id="KW-0677">Repeat</keyword>
<evidence type="ECO:0000256" key="10">
    <source>
        <dbReference type="ARBA" id="ARBA00022741"/>
    </source>
</evidence>
<keyword evidence="13 19" id="KW-1133">Transmembrane helix</keyword>